<sequence>MKIQMHVFNFINYTNIMTYYLKVFSIVKWFIEVYIRIGNYQELINIIYRQVDKFLLIRKATESTTT</sequence>
<geneLocation type="plasmid" evidence="2">
    <name>pg25-68</name>
</geneLocation>
<dbReference type="EMBL" id="CP017081">
    <property type="protein sequence ID" value="AOH57423.1"/>
    <property type="molecule type" value="Genomic_DNA"/>
</dbReference>
<keyword evidence="1" id="KW-0614">Plasmid</keyword>
<dbReference type="Proteomes" id="UP000077926">
    <property type="component" value="Plasmid pG25-68"/>
</dbReference>
<evidence type="ECO:0000313" key="2">
    <source>
        <dbReference type="Proteomes" id="UP000077926"/>
    </source>
</evidence>
<organism evidence="1 2">
    <name type="scientific">Peribacillus muralis</name>
    <dbReference type="NCBI Taxonomy" id="264697"/>
    <lineage>
        <taxon>Bacteria</taxon>
        <taxon>Bacillati</taxon>
        <taxon>Bacillota</taxon>
        <taxon>Bacilli</taxon>
        <taxon>Bacillales</taxon>
        <taxon>Bacillaceae</taxon>
        <taxon>Peribacillus</taxon>
    </lineage>
</organism>
<evidence type="ECO:0000313" key="1">
    <source>
        <dbReference type="EMBL" id="AOH57423.1"/>
    </source>
</evidence>
<protein>
    <submittedName>
        <fullName evidence="1">Uncharacterized protein</fullName>
    </submittedName>
</protein>
<accession>A0A1B3XW42</accession>
<reference evidence="1 2" key="1">
    <citation type="submission" date="2016-08" db="EMBL/GenBank/DDBJ databases">
        <title>Complete genome sequence of Bacillus muralis G25-68, a strain with toxicity to nematodes.</title>
        <authorList>
            <person name="Zheng Z."/>
        </authorList>
    </citation>
    <scope>NUCLEOTIDE SEQUENCE [LARGE SCALE GENOMIC DNA]</scope>
    <source>
        <strain evidence="1 2">G25-68</strain>
        <plasmid evidence="2">pg25-68</plasmid>
    </source>
</reference>
<keyword evidence="2" id="KW-1185">Reference proteome</keyword>
<dbReference type="KEGG" id="bmur:ABE28_024045"/>
<gene>
    <name evidence="1" type="ORF">ABE28_024045</name>
</gene>
<proteinExistence type="predicted"/>
<name>A0A1B3XW42_9BACI</name>
<dbReference type="AlphaFoldDB" id="A0A1B3XW42"/>